<evidence type="ECO:0000313" key="2">
    <source>
        <dbReference type="Proteomes" id="UP000681967"/>
    </source>
</evidence>
<sequence length="68" mass="7546">DENAETRGAYVEFSEQPSIPKVLSINGFQFFGRPLLVNHATSCIIKPATVRGLRSGKTKNHRKNCVCI</sequence>
<protein>
    <recommendedName>
        <fullName evidence="3">RRM domain-containing protein</fullName>
    </recommendedName>
</protein>
<dbReference type="Proteomes" id="UP000681967">
    <property type="component" value="Unassembled WGS sequence"/>
</dbReference>
<evidence type="ECO:0000313" key="1">
    <source>
        <dbReference type="EMBL" id="CAF4319446.1"/>
    </source>
</evidence>
<proteinExistence type="predicted"/>
<gene>
    <name evidence="1" type="ORF">BYL167_LOCUS28222</name>
</gene>
<name>A0A8S2U0M1_9BILA</name>
<dbReference type="EMBL" id="CAJOBH010039255">
    <property type="protein sequence ID" value="CAF4319446.1"/>
    <property type="molecule type" value="Genomic_DNA"/>
</dbReference>
<dbReference type="GO" id="GO:0003676">
    <property type="term" value="F:nucleic acid binding"/>
    <property type="evidence" value="ECO:0007669"/>
    <property type="project" value="InterPro"/>
</dbReference>
<feature type="non-terminal residue" evidence="1">
    <location>
        <position position="1"/>
    </location>
</feature>
<comment type="caution">
    <text evidence="1">The sequence shown here is derived from an EMBL/GenBank/DDBJ whole genome shotgun (WGS) entry which is preliminary data.</text>
</comment>
<reference evidence="1" key="1">
    <citation type="submission" date="2021-02" db="EMBL/GenBank/DDBJ databases">
        <authorList>
            <person name="Nowell W R."/>
        </authorList>
    </citation>
    <scope>NUCLEOTIDE SEQUENCE</scope>
</reference>
<evidence type="ECO:0008006" key="3">
    <source>
        <dbReference type="Google" id="ProtNLM"/>
    </source>
</evidence>
<dbReference type="AlphaFoldDB" id="A0A8S2U0M1"/>
<dbReference type="SUPFAM" id="SSF54928">
    <property type="entry name" value="RNA-binding domain, RBD"/>
    <property type="match status" value="1"/>
</dbReference>
<organism evidence="1 2">
    <name type="scientific">Rotaria magnacalcarata</name>
    <dbReference type="NCBI Taxonomy" id="392030"/>
    <lineage>
        <taxon>Eukaryota</taxon>
        <taxon>Metazoa</taxon>
        <taxon>Spiralia</taxon>
        <taxon>Gnathifera</taxon>
        <taxon>Rotifera</taxon>
        <taxon>Eurotatoria</taxon>
        <taxon>Bdelloidea</taxon>
        <taxon>Philodinida</taxon>
        <taxon>Philodinidae</taxon>
        <taxon>Rotaria</taxon>
    </lineage>
</organism>
<dbReference type="InterPro" id="IPR035979">
    <property type="entry name" value="RBD_domain_sf"/>
</dbReference>
<accession>A0A8S2U0M1</accession>